<keyword evidence="4" id="KW-0288">FMN</keyword>
<dbReference type="Pfam" id="PF04205">
    <property type="entry name" value="FMN_bind"/>
    <property type="match status" value="1"/>
</dbReference>
<keyword evidence="5" id="KW-0249">Electron transport</keyword>
<evidence type="ECO:0000256" key="6">
    <source>
        <dbReference type="SAM" id="SignalP"/>
    </source>
</evidence>
<evidence type="ECO:0000256" key="5">
    <source>
        <dbReference type="ARBA" id="ARBA00022982"/>
    </source>
</evidence>
<dbReference type="AlphaFoldDB" id="A0A5B7TSU7"/>
<feature type="chain" id="PRO_5022759767" evidence="6">
    <location>
        <begin position="21"/>
        <end position="178"/>
    </location>
</feature>
<evidence type="ECO:0000313" key="9">
    <source>
        <dbReference type="Proteomes" id="UP000306229"/>
    </source>
</evidence>
<accession>A0A5B7TSU7</accession>
<dbReference type="GO" id="GO:0010181">
    <property type="term" value="F:FMN binding"/>
    <property type="evidence" value="ECO:0007669"/>
    <property type="project" value="InterPro"/>
</dbReference>
<keyword evidence="6" id="KW-0732">Signal</keyword>
<dbReference type="InterPro" id="IPR010209">
    <property type="entry name" value="Ion_transpt_RnfG/RsxG"/>
</dbReference>
<dbReference type="OrthoDB" id="9778782at2"/>
<evidence type="ECO:0000259" key="7">
    <source>
        <dbReference type="SMART" id="SM00900"/>
    </source>
</evidence>
<gene>
    <name evidence="8" type="ORF">FF125_16490</name>
</gene>
<dbReference type="RefSeq" id="WP_138950815.1">
    <property type="nucleotide sequence ID" value="NZ_CP040749.1"/>
</dbReference>
<keyword evidence="3" id="KW-0285">Flavoprotein</keyword>
<keyword evidence="1" id="KW-0813">Transport</keyword>
<evidence type="ECO:0000313" key="8">
    <source>
        <dbReference type="EMBL" id="QCX39959.1"/>
    </source>
</evidence>
<protein>
    <submittedName>
        <fullName evidence="8">FMN-binding protein</fullName>
    </submittedName>
</protein>
<dbReference type="KEGG" id="fbe:FF125_16490"/>
<feature type="signal peptide" evidence="6">
    <location>
        <begin position="1"/>
        <end position="20"/>
    </location>
</feature>
<dbReference type="GO" id="GO:0005886">
    <property type="term" value="C:plasma membrane"/>
    <property type="evidence" value="ECO:0007669"/>
    <property type="project" value="InterPro"/>
</dbReference>
<reference evidence="8 9" key="1">
    <citation type="submission" date="2019-05" db="EMBL/GenBank/DDBJ databases">
        <title>Algicella ahnfeltiae gen. nov., sp. nov., a novel marine bacterium of the family Flavobacteriaceae isolated from a red alga.</title>
        <authorList>
            <person name="Nedashkovskaya O.I."/>
            <person name="Kukhlevskiy A.D."/>
            <person name="Kim S.-G."/>
            <person name="Zhukova N.V."/>
            <person name="Mikhailov V.V."/>
        </authorList>
    </citation>
    <scope>NUCLEOTIDE SEQUENCE [LARGE SCALE GENOMIC DNA]</scope>
    <source>
        <strain evidence="8 9">10Alg115</strain>
    </source>
</reference>
<dbReference type="Proteomes" id="UP000306229">
    <property type="component" value="Chromosome"/>
</dbReference>
<dbReference type="PANTHER" id="PTHR36118">
    <property type="entry name" value="ION-TRANSLOCATING OXIDOREDUCTASE COMPLEX SUBUNIT G"/>
    <property type="match status" value="1"/>
</dbReference>
<keyword evidence="2" id="KW-0597">Phosphoprotein</keyword>
<dbReference type="GO" id="GO:0022900">
    <property type="term" value="P:electron transport chain"/>
    <property type="evidence" value="ECO:0007669"/>
    <property type="project" value="InterPro"/>
</dbReference>
<sequence>MIFNLRLLFFLSILSISAHAFQLPKNIQKKVEKEVKLAFDIENFTMEFIKVSKEINVQLVTKITKNNFTKIIKNEAVIGYLFADKAPSKTDQFDYLVLFDKDLNIIKSKVLIYREDYGGEISSKRWLRQFEGKNSKDQLKYEEDIIAISGATISAKSMTIAINNLLKTVNLLQENNYF</sequence>
<feature type="domain" description="FMN-binding" evidence="7">
    <location>
        <begin position="88"/>
        <end position="169"/>
    </location>
</feature>
<organism evidence="8 9">
    <name type="scientific">Aureibaculum algae</name>
    <dbReference type="NCBI Taxonomy" id="2584122"/>
    <lineage>
        <taxon>Bacteria</taxon>
        <taxon>Pseudomonadati</taxon>
        <taxon>Bacteroidota</taxon>
        <taxon>Flavobacteriia</taxon>
        <taxon>Flavobacteriales</taxon>
        <taxon>Flavobacteriaceae</taxon>
        <taxon>Aureibaculum</taxon>
    </lineage>
</organism>
<dbReference type="InterPro" id="IPR007329">
    <property type="entry name" value="FMN-bd"/>
</dbReference>
<evidence type="ECO:0000256" key="2">
    <source>
        <dbReference type="ARBA" id="ARBA00022553"/>
    </source>
</evidence>
<dbReference type="PANTHER" id="PTHR36118:SF1">
    <property type="entry name" value="ION-TRANSLOCATING OXIDOREDUCTASE COMPLEX SUBUNIT G"/>
    <property type="match status" value="1"/>
</dbReference>
<evidence type="ECO:0000256" key="1">
    <source>
        <dbReference type="ARBA" id="ARBA00022448"/>
    </source>
</evidence>
<name>A0A5B7TSU7_9FLAO</name>
<evidence type="ECO:0000256" key="3">
    <source>
        <dbReference type="ARBA" id="ARBA00022630"/>
    </source>
</evidence>
<proteinExistence type="predicted"/>
<keyword evidence="9" id="KW-1185">Reference proteome</keyword>
<dbReference type="EMBL" id="CP040749">
    <property type="protein sequence ID" value="QCX39959.1"/>
    <property type="molecule type" value="Genomic_DNA"/>
</dbReference>
<dbReference type="GO" id="GO:0009055">
    <property type="term" value="F:electron transfer activity"/>
    <property type="evidence" value="ECO:0007669"/>
    <property type="project" value="InterPro"/>
</dbReference>
<dbReference type="SMART" id="SM00900">
    <property type="entry name" value="FMN_bind"/>
    <property type="match status" value="1"/>
</dbReference>
<evidence type="ECO:0000256" key="4">
    <source>
        <dbReference type="ARBA" id="ARBA00022643"/>
    </source>
</evidence>